<feature type="domain" description="Laminin G" evidence="24">
    <location>
        <begin position="2756"/>
        <end position="2942"/>
    </location>
</feature>
<evidence type="ECO:0000256" key="21">
    <source>
        <dbReference type="ARBA" id="ARBA00083015"/>
    </source>
</evidence>
<dbReference type="Proteomes" id="UP000645828">
    <property type="component" value="Unassembled WGS sequence"/>
</dbReference>
<keyword evidence="10" id="KW-0677">Repeat</keyword>
<evidence type="ECO:0000256" key="18">
    <source>
        <dbReference type="ARBA" id="ARBA00071756"/>
    </source>
</evidence>
<evidence type="ECO:0000256" key="20">
    <source>
        <dbReference type="ARBA" id="ARBA00079930"/>
    </source>
</evidence>
<dbReference type="GO" id="GO:0005509">
    <property type="term" value="F:calcium ion binding"/>
    <property type="evidence" value="ECO:0007669"/>
    <property type="project" value="InterPro"/>
</dbReference>
<keyword evidence="9" id="KW-0732">Signal</keyword>
<proteinExistence type="inferred from homology"/>
<dbReference type="InterPro" id="IPR001791">
    <property type="entry name" value="Laminin_G"/>
</dbReference>
<feature type="domain" description="EGF-like" evidence="25">
    <location>
        <begin position="863"/>
        <end position="899"/>
    </location>
</feature>
<evidence type="ECO:0000256" key="14">
    <source>
        <dbReference type="ARBA" id="ARBA00023273"/>
    </source>
</evidence>
<feature type="disulfide bond" evidence="22">
    <location>
        <begin position="889"/>
        <end position="898"/>
    </location>
</feature>
<feature type="domain" description="EGF-like" evidence="25">
    <location>
        <begin position="744"/>
        <end position="782"/>
    </location>
</feature>
<keyword evidence="5" id="KW-0964">Secreted</keyword>
<evidence type="ECO:0000256" key="7">
    <source>
        <dbReference type="ARBA" id="ARBA00022536"/>
    </source>
</evidence>
<feature type="domain" description="EGF-like" evidence="25">
    <location>
        <begin position="901"/>
        <end position="937"/>
    </location>
</feature>
<feature type="disulfide bond" evidence="22">
    <location>
        <begin position="813"/>
        <end position="822"/>
    </location>
</feature>
<sequence>MTDYKIQLPKMINKSIMLLSLVVLHSTFINGKTTCKWQFVEEWHTQPLSYVVNWTLTGNICMDFYGDCWFGDVNTKMNTSGNQVVPQICPLQIQLGDILVISSEPSLQSPEINLMNVSKASFIDCLQNTTTEDQLLFGCKLKGMHTVNSQWLSVGTHYFITVTASGPSLCHLGLRLNVTVKEQFCQESLSSEFCSGHGKCLTEVWSKTYNCHCQPPFSGKYCQELDACFYKPCENNGICINKRGKWNKQGYECICHQPFTGINCSEIIDQCQPHICFHGNYGNITTNNFICECDEPFSGSFREETMESYVSQSCWKVEIWRNKSSAYICECPKGFFHQNCETNVNECSSIPCQNDADCIHLPNGTMYISSAIFTGKLCKRQLQTPRESFPHKKNTTCMKYENDYHCSCLPGFAGKNCEKVIDHCRLLSINCLNEEWCFSISGGFRYVCTLEYTRYSCWFVKNVCLIHLYPCYCGTISHICQAKAYHHLQFKYVWQLGFKGSEDGKCEVAVDSYLFLSANCTESAIYVNTSEDLDYICWFLFEGTIETCAKECSCLTEEDSKRYWFRCIPRWLGKMSLENTTDYEESGCQHEVLYKDEINKSRCSISLVYMDRFYMLSVEDCLGNQNTSVHGLCFVHLHNCNCSCLQIYERNICEIETEDCKSVPYKNEATGIYLSGYFFCKCLPGFTGNYQCVCLTGWEGSFCEQESNDCKMNPCKNNSTCTDLYNSYHCECTSGWTGQNCSEETNECDSDPCMNGALCHESTIPGQFVCLCPPFYTGKFCHQHYNPCDPLSDPCRNNSTCLTLVNGTHFCVCREGFQGEHCEINVNECFSLPCQNDGDCEDGFNNFRCICRPGFSGPLCELETNDCSSGPCKNNGTCVGLTSRFMCNCETVYPGSLCELDMSECEISPCLDGEDCVSRIVGYNCLCAPGYTGIDCEVNIDECLSEPCLHDGTCIDGINHYTCDCKSGFFGTHCETNANDCLSNPCLHGRCIDLVSKYQCSCVAEWTTSRCKVKINNCTSIPCTNEDFCQKSVHGFTCICPSGYTDAYCEINIDSAEPELSLILCLNGTICVDGPGHLFYCRSVFIYLQLTKYIFRKAHKHPRWSRLHCESELEKCISNLCVHGICIENEPGFDSTCLCISGFVTCSTGLFCGDERGRITHLPPISQRTDVISTQTHTVPASDTSISSFPSARATRLWTIMNTYPIDPGPKQTGIIKHDVLPTTGLAALSIDIFFESYLLEKLISTRELSAKYGLLSSTDVSSSQFLNFGVHDPAQTDWDKTSISHMPFQTSAAITGFLFPSRGERTPFIISPFTTDAIYPTESLLFENNQTIALSTTAMSSVITGIPGADIKLNRHSLLSRGFLLTTASTSVPPVVSRGAQEDIEEYSAVSLISRREYWRLLSSSMSPISPAKIIISKQVAILNSSTLHQFTTQTSIPSEYQVITEASSNQRLTNIKSQAADSLSELSQTCATCSMTEIKSSHEFSDQVLHSKQSHFYETFWMNSAILASWYALMGIQTITSGHSFSSATEITPSAAFTELSSLFLSKKSTKIRILSSSLEESITLSSNLDVNLCLDKTYLSIVPSQTVSSDPMNTDLTSKLTIDDPFVSENILKLLTMGHYDETVGPTEILSQDNLLGVQESKGSHQQSKLYTRDSSLDFELNLQKHPETIPSNDFDNNMPPYMYSMSDFSEVTSDVAFYAVSATQSLPIQASFPVSVLMPDWTYYTDYLTLTSDLKEGLTTSSEWSKWELQPSVHDWEFPATTQRLSITRSLTLSSLEFIPLQLMISGEFLSFSSYHFFCADEAKLRSINTTIKVDDGQKYTLLIRQEFDPCRAELTILGRTIKSSESMNHVSGKPLPESGSVFIGGFPYLHGAIQISGPVENFTGCIKVIEINNLESFIPSKAVKKIRVDNCRSQDSTLSTLSSVAPSGVTEGVDSIWTSLGSPLVASPMCQEDMCHNGGTCHPVLLSSGIFSYQCDCPLHFTGRFCEQGSEKNIGQHFIHLFLVEGRPMVKYGCGSSQNILTLSANYSINTNVFVPITVRYTIPVGSPRIACMIEMTADGKPPIQKEDTEMSYVSQIHFESMFLGHIPANVKIHKNAGQIYGFKGCIQELQVNNKEFFIIDEALRGKNIENCHVPWCAHHLCHNNGTCISENGNWFCECPRLYSGKMCQYATCENNPCGNGATCVPKSRTDIVCLCPYGRSGLLCKDAINITEPRFSGTDAFGYTSFLAYSRIPDISFGYEFHLKFQLANNHSALQNNLIFFTGQKGHGLNGDDFLAVGLRNGSVIYTYNLGSGMASISSDPLDLSLGIHSVRLGRLLQMGWLKVDDHKNKSIISPGRLVGLNVVSQFYVGGYSEYIPDLLPNGADFKNGFQGCIFTMQVRTEKKDHFRGLGNPEGHPNAGRSVSQCDASPCSLMKCANGGMCIETGFTVYCDCPTGWKGEFCTEAVSTCDPEHDPPHHCSKGATCVPSLHGYTCYCPLGTTGIYCEQALSISDPSFRSHELSWMSFASFRIRKNTHIQLQFQPLSEDGILFYVAQHLKAQSGDFLCISLVNGFVQLRYNLGDRTIILETLQKVTTNGSTWHVIKAGRVGAEGYLDLDGINVTEKANAKMSSLDTNTDFYIGGVSSLNLVNPMSIANEPSGFQGCVREVIINNQELQLTELGAKGGSNVGDCDGTPCGYNVCRNGGECIVNGTTFSCRCLPHWTGNTCDQSVYCLNNLCLHQSLCIPDQFSYSCLCALGWVGKYCENKTSFSTAKFMGNSYIKYIDPDYGRRNLQFTTVSLNFSTTETEGLIAWIGKAQNEENDFLAIGLHNQSLKIAVNLGESISVHMTYSNGTFHCNKWHHVRVIQNQTLIKAYLDNNLILSEDIDPHKKFVALNYDGISYLGGFEYGQKLNKVTHEIFKKDFVGRIKDVFFQDSKKIELIKSEGYNVFNGDEQN</sequence>
<dbReference type="InterPro" id="IPR013032">
    <property type="entry name" value="EGF-like_CS"/>
</dbReference>
<dbReference type="FunFam" id="2.10.25.10:FF:000669">
    <property type="entry name" value="Eyes shut homolog"/>
    <property type="match status" value="1"/>
</dbReference>
<feature type="disulfide bond" evidence="22">
    <location>
        <begin position="1002"/>
        <end position="1011"/>
    </location>
</feature>
<feature type="domain" description="EGF-like" evidence="25">
    <location>
        <begin position="224"/>
        <end position="265"/>
    </location>
</feature>
<feature type="domain" description="EGF-like" evidence="25">
    <location>
        <begin position="1951"/>
        <end position="1992"/>
    </location>
</feature>
<dbReference type="InterPro" id="IPR051355">
    <property type="entry name" value="Notch/Slit_guidance"/>
</dbReference>
<feature type="disulfide bond" evidence="22">
    <location>
        <begin position="2741"/>
        <end position="2750"/>
    </location>
</feature>
<feature type="disulfide bond" evidence="22">
    <location>
        <begin position="408"/>
        <end position="417"/>
    </location>
</feature>
<feature type="disulfide bond" evidence="22">
    <location>
        <begin position="772"/>
        <end position="781"/>
    </location>
</feature>
<evidence type="ECO:0000256" key="22">
    <source>
        <dbReference type="PROSITE-ProRule" id="PRU00076"/>
    </source>
</evidence>
<dbReference type="InterPro" id="IPR000152">
    <property type="entry name" value="EGF-type_Asp/Asn_hydroxyl_site"/>
</dbReference>
<feature type="disulfide bond" evidence="22">
    <location>
        <begin position="2704"/>
        <end position="2713"/>
    </location>
</feature>
<dbReference type="SUPFAM" id="SSF57184">
    <property type="entry name" value="Growth factor receptor domain"/>
    <property type="match status" value="1"/>
</dbReference>
<dbReference type="InterPro" id="IPR018097">
    <property type="entry name" value="EGF_Ca-bd_CS"/>
</dbReference>
<dbReference type="FunFam" id="2.10.25.10:FF:000591">
    <property type="entry name" value="Protein eyes shut homolog"/>
    <property type="match status" value="1"/>
</dbReference>
<keyword evidence="27" id="KW-1185">Reference proteome</keyword>
<dbReference type="FunFam" id="2.10.25.10:FF:000779">
    <property type="entry name" value="Eyes shut homolog"/>
    <property type="match status" value="1"/>
</dbReference>
<evidence type="ECO:0000256" key="5">
    <source>
        <dbReference type="ARBA" id="ARBA00022525"/>
    </source>
</evidence>
<dbReference type="SUPFAM" id="SSF49899">
    <property type="entry name" value="Concanavalin A-like lectins/glucanases"/>
    <property type="match status" value="5"/>
</dbReference>
<feature type="disulfide bond" evidence="22">
    <location>
        <begin position="1040"/>
        <end position="1049"/>
    </location>
</feature>
<feature type="domain" description="Laminin G" evidence="24">
    <location>
        <begin position="2499"/>
        <end position="2677"/>
    </location>
</feature>
<gene>
    <name evidence="26" type="ORF">NYPRO_LOCUS10796</name>
</gene>
<dbReference type="FunFam" id="2.60.120.200:FF:000210">
    <property type="entry name" value="Protein eyes shut homolog"/>
    <property type="match status" value="1"/>
</dbReference>
<feature type="domain" description="EGF-like" evidence="25">
    <location>
        <begin position="343"/>
        <end position="379"/>
    </location>
</feature>
<dbReference type="InterPro" id="IPR009030">
    <property type="entry name" value="Growth_fac_rcpt_cys_sf"/>
</dbReference>
<dbReference type="EMBL" id="CAJHUB010000680">
    <property type="protein sequence ID" value="CAD7677998.1"/>
    <property type="molecule type" value="Genomic_DNA"/>
</dbReference>
<feature type="domain" description="EGF-like" evidence="25">
    <location>
        <begin position="939"/>
        <end position="975"/>
    </location>
</feature>
<dbReference type="GO" id="GO:0043235">
    <property type="term" value="C:receptor complex"/>
    <property type="evidence" value="ECO:0007669"/>
    <property type="project" value="TreeGrafter"/>
</dbReference>
<feature type="domain" description="EGF-like" evidence="25">
    <location>
        <begin position="2413"/>
        <end position="2449"/>
    </location>
</feature>
<feature type="domain" description="EGF-like" evidence="25">
    <location>
        <begin position="181"/>
        <end position="223"/>
    </location>
</feature>
<evidence type="ECO:0000256" key="16">
    <source>
        <dbReference type="ARBA" id="ARBA00054937"/>
    </source>
</evidence>
<evidence type="ECO:0000313" key="27">
    <source>
        <dbReference type="Proteomes" id="UP000645828"/>
    </source>
</evidence>
<evidence type="ECO:0000256" key="9">
    <source>
        <dbReference type="ARBA" id="ARBA00022729"/>
    </source>
</evidence>
<evidence type="ECO:0000256" key="8">
    <source>
        <dbReference type="ARBA" id="ARBA00022606"/>
    </source>
</evidence>
<comment type="similarity">
    <text evidence="17">Belongs to the EYS family.</text>
</comment>
<feature type="domain" description="Laminin G" evidence="24">
    <location>
        <begin position="2222"/>
        <end position="2412"/>
    </location>
</feature>
<dbReference type="Pfam" id="PF00008">
    <property type="entry name" value="EGF"/>
    <property type="match status" value="5"/>
</dbReference>
<dbReference type="PROSITE" id="PS00022">
    <property type="entry name" value="EGF_1"/>
    <property type="match status" value="15"/>
</dbReference>
<dbReference type="GO" id="GO:0005813">
    <property type="term" value="C:centrosome"/>
    <property type="evidence" value="ECO:0007669"/>
    <property type="project" value="UniProtKB-SubCell"/>
</dbReference>
<dbReference type="SMART" id="SM00179">
    <property type="entry name" value="EGF_CA"/>
    <property type="match status" value="15"/>
</dbReference>
<dbReference type="PROSITE" id="PS50025">
    <property type="entry name" value="LAM_G_DOMAIN"/>
    <property type="match status" value="3"/>
</dbReference>
<feature type="domain" description="EGF-like" evidence="25">
    <location>
        <begin position="2138"/>
        <end position="2171"/>
    </location>
</feature>
<dbReference type="InterPro" id="IPR000742">
    <property type="entry name" value="EGF"/>
</dbReference>
<dbReference type="GO" id="GO:0048589">
    <property type="term" value="P:developmental growth"/>
    <property type="evidence" value="ECO:0007669"/>
    <property type="project" value="UniProtKB-ARBA"/>
</dbReference>
<dbReference type="GO" id="GO:0005930">
    <property type="term" value="C:axoneme"/>
    <property type="evidence" value="ECO:0007669"/>
    <property type="project" value="UniProtKB-SubCell"/>
</dbReference>
<evidence type="ECO:0000256" key="4">
    <source>
        <dbReference type="ARBA" id="ARBA00004593"/>
    </source>
</evidence>
<evidence type="ECO:0000256" key="17">
    <source>
        <dbReference type="ARBA" id="ARBA00061318"/>
    </source>
</evidence>
<keyword evidence="11" id="KW-0106">Calcium</keyword>
<feature type="disulfide bond" evidence="22">
    <location>
        <begin position="732"/>
        <end position="741"/>
    </location>
</feature>
<dbReference type="InterPro" id="IPR001881">
    <property type="entry name" value="EGF-like_Ca-bd_dom"/>
</dbReference>
<dbReference type="CDD" id="cd00054">
    <property type="entry name" value="EGF_CA"/>
    <property type="match status" value="11"/>
</dbReference>
<dbReference type="Gene3D" id="2.60.120.200">
    <property type="match status" value="5"/>
</dbReference>
<feature type="disulfide bond" evidence="22">
    <location>
        <begin position="213"/>
        <end position="222"/>
    </location>
</feature>
<evidence type="ECO:0000256" key="6">
    <source>
        <dbReference type="ARBA" id="ARBA00022530"/>
    </source>
</evidence>
<evidence type="ECO:0000256" key="19">
    <source>
        <dbReference type="ARBA" id="ARBA00079929"/>
    </source>
</evidence>
<dbReference type="GO" id="GO:0007411">
    <property type="term" value="P:axon guidance"/>
    <property type="evidence" value="ECO:0007669"/>
    <property type="project" value="TreeGrafter"/>
</dbReference>
<feature type="domain" description="EGF-like" evidence="25">
    <location>
        <begin position="2715"/>
        <end position="2751"/>
    </location>
</feature>
<dbReference type="PROSITE" id="PS01187">
    <property type="entry name" value="EGF_CA"/>
    <property type="match status" value="3"/>
</dbReference>
<feature type="disulfide bond" evidence="22">
    <location>
        <begin position="1982"/>
        <end position="1991"/>
    </location>
</feature>
<feature type="domain" description="EGF-like" evidence="25">
    <location>
        <begin position="977"/>
        <end position="1012"/>
    </location>
</feature>
<feature type="disulfide bond" evidence="22">
    <location>
        <begin position="981"/>
        <end position="991"/>
    </location>
</feature>
<dbReference type="FunFam" id="2.10.25.10:FF:000122">
    <property type="entry name" value="Protein crumbs homolog 2"/>
    <property type="match status" value="1"/>
</dbReference>
<accession>A0A811YMU5</accession>
<feature type="disulfide bond" evidence="22">
    <location>
        <begin position="753"/>
        <end position="770"/>
    </location>
</feature>
<feature type="disulfide bond" evidence="22">
    <location>
        <begin position="255"/>
        <end position="264"/>
    </location>
</feature>
<feature type="disulfide bond" evidence="22">
    <location>
        <begin position="851"/>
        <end position="860"/>
    </location>
</feature>
<dbReference type="FunFam" id="2.10.25.10:FF:000472">
    <property type="entry name" value="Uncharacterized protein, isoform A"/>
    <property type="match status" value="1"/>
</dbReference>
<feature type="disulfide bond" evidence="22">
    <location>
        <begin position="2482"/>
        <end position="2491"/>
    </location>
</feature>
<feature type="disulfide bond" evidence="22">
    <location>
        <begin position="194"/>
        <end position="211"/>
    </location>
</feature>
<dbReference type="FunFam" id="2.10.25.10:FF:000053">
    <property type="entry name" value="Slit guidance ligand 2"/>
    <property type="match status" value="1"/>
</dbReference>
<evidence type="ECO:0000256" key="11">
    <source>
        <dbReference type="ARBA" id="ARBA00022837"/>
    </source>
</evidence>
<keyword evidence="12 22" id="KW-1015">Disulfide bond</keyword>
<dbReference type="Pfam" id="PF12661">
    <property type="entry name" value="hEGF"/>
    <property type="match status" value="1"/>
</dbReference>
<dbReference type="InterPro" id="IPR013320">
    <property type="entry name" value="ConA-like_dom_sf"/>
</dbReference>
<dbReference type="PROSITE" id="PS00010">
    <property type="entry name" value="ASX_HYDROXYL"/>
    <property type="match status" value="4"/>
</dbReference>
<feature type="domain" description="EGF-like" evidence="25">
    <location>
        <begin position="2451"/>
        <end position="2492"/>
    </location>
</feature>
<dbReference type="FunFam" id="2.10.25.10:FF:000100">
    <property type="entry name" value="neurogenic locus notch homolog protein 3"/>
    <property type="match status" value="1"/>
</dbReference>
<dbReference type="GO" id="GO:0001750">
    <property type="term" value="C:photoreceptor outer segment"/>
    <property type="evidence" value="ECO:0007669"/>
    <property type="project" value="UniProtKB-SubCell"/>
</dbReference>
<evidence type="ECO:0000256" key="23">
    <source>
        <dbReference type="PROSITE-ProRule" id="PRU00122"/>
    </source>
</evidence>
<dbReference type="GO" id="GO:0005886">
    <property type="term" value="C:plasma membrane"/>
    <property type="evidence" value="ECO:0007669"/>
    <property type="project" value="TreeGrafter"/>
</dbReference>
<dbReference type="SMART" id="SM00181">
    <property type="entry name" value="EGF"/>
    <property type="match status" value="22"/>
</dbReference>
<evidence type="ECO:0000256" key="15">
    <source>
        <dbReference type="ARBA" id="ARBA00023305"/>
    </source>
</evidence>
<feature type="disulfide bond" evidence="22">
    <location>
        <begin position="2201"/>
        <end position="2210"/>
    </location>
</feature>
<comment type="subcellular location">
    <subcellularLocation>
        <location evidence="3">Cell projection</location>
        <location evidence="3">Cilium</location>
        <location evidence="3">Photoreceptor outer segment</location>
    </subcellularLocation>
    <subcellularLocation>
        <location evidence="2">Cytoplasm</location>
        <location evidence="2">Cytoskeleton</location>
        <location evidence="2">Cilium axoneme</location>
    </subcellularLocation>
    <subcellularLocation>
        <location evidence="1">Cytoplasm</location>
        <location evidence="1">Cytoskeleton</location>
        <location evidence="1">Microtubule organizing center</location>
        <location evidence="1">Centrosome</location>
    </subcellularLocation>
    <subcellularLocation>
        <location evidence="4">Secreted</location>
        <location evidence="4">Extracellular space</location>
        <location evidence="4">Extracellular matrix</location>
        <location evidence="4">Interphotoreceptor matrix</location>
    </subcellularLocation>
</comment>
<dbReference type="FunFam" id="2.10.25.10:FF:000066">
    <property type="entry name" value="FAT atypical cadherin 4"/>
    <property type="match status" value="1"/>
</dbReference>
<dbReference type="GO" id="GO:0007219">
    <property type="term" value="P:Notch signaling pathway"/>
    <property type="evidence" value="ECO:0007669"/>
    <property type="project" value="TreeGrafter"/>
</dbReference>
<feature type="domain" description="EGF-like" evidence="25">
    <location>
        <begin position="382"/>
        <end position="418"/>
    </location>
</feature>
<dbReference type="CDD" id="cd00110">
    <property type="entry name" value="LamG"/>
    <property type="match status" value="4"/>
</dbReference>
<evidence type="ECO:0000256" key="12">
    <source>
        <dbReference type="ARBA" id="ARBA00023157"/>
    </source>
</evidence>
<feature type="disulfide bond" evidence="22">
    <location>
        <begin position="965"/>
        <end position="974"/>
    </location>
</feature>
<evidence type="ECO:0000256" key="1">
    <source>
        <dbReference type="ARBA" id="ARBA00004300"/>
    </source>
</evidence>
<evidence type="ECO:0000256" key="13">
    <source>
        <dbReference type="ARBA" id="ARBA00023180"/>
    </source>
</evidence>
<dbReference type="PANTHER" id="PTHR45836">
    <property type="entry name" value="SLIT HOMOLOG"/>
    <property type="match status" value="1"/>
</dbReference>
<feature type="domain" description="EGF-like" evidence="25">
    <location>
        <begin position="706"/>
        <end position="742"/>
    </location>
</feature>
<dbReference type="GO" id="GO:0033165">
    <property type="term" value="C:interphotoreceptor matrix"/>
    <property type="evidence" value="ECO:0007669"/>
    <property type="project" value="UniProtKB-SubCell"/>
</dbReference>
<dbReference type="Pfam" id="PF02210">
    <property type="entry name" value="Laminin_G_2"/>
    <property type="match status" value="3"/>
</dbReference>
<dbReference type="GO" id="GO:0007601">
    <property type="term" value="P:visual perception"/>
    <property type="evidence" value="ECO:0007669"/>
    <property type="project" value="UniProtKB-KW"/>
</dbReference>
<dbReference type="PROSITE" id="PS50026">
    <property type="entry name" value="EGF_3"/>
    <property type="match status" value="20"/>
</dbReference>
<keyword evidence="6" id="KW-0272">Extracellular matrix</keyword>
<protein>
    <recommendedName>
        <fullName evidence="18">Protein eyes shut homolog</fullName>
    </recommendedName>
    <alternativeName>
        <fullName evidence="19">Epidermal growth factor-like protein 10</fullName>
    </alternativeName>
    <alternativeName>
        <fullName evidence="20">Epidermal growth factor-like protein 11</fullName>
    </alternativeName>
    <alternativeName>
        <fullName evidence="21">Protein spacemaker homolog</fullName>
    </alternativeName>
</protein>
<dbReference type="GO" id="GO:0009986">
    <property type="term" value="C:cell surface"/>
    <property type="evidence" value="ECO:0007669"/>
    <property type="project" value="TreeGrafter"/>
</dbReference>
<feature type="disulfide bond" evidence="22">
    <location>
        <begin position="927"/>
        <end position="936"/>
    </location>
</feature>
<dbReference type="PROSITE" id="PS01186">
    <property type="entry name" value="EGF_2"/>
    <property type="match status" value="11"/>
</dbReference>
<comment type="caution">
    <text evidence="26">The sequence shown here is derived from an EMBL/GenBank/DDBJ whole genome shotgun (WGS) entry which is preliminary data.</text>
</comment>
<feature type="domain" description="EGF-like" evidence="25">
    <location>
        <begin position="825"/>
        <end position="861"/>
    </location>
</feature>
<feature type="domain" description="EGF-like" evidence="25">
    <location>
        <begin position="2678"/>
        <end position="2714"/>
    </location>
</feature>
<dbReference type="Pfam" id="PF00054">
    <property type="entry name" value="Laminin_G_1"/>
    <property type="match status" value="1"/>
</dbReference>
<dbReference type="Gene3D" id="2.10.25.10">
    <property type="entry name" value="Laminin"/>
    <property type="match status" value="21"/>
</dbReference>
<comment type="function">
    <text evidence="16">Required to maintain the integrity of photoreceptor cells. Specifically required for normal morphology of the photoreceptor ciliary pocket, and might thus facilitate protein trafficking between the photoreceptor inner and outer segments via the transition zone.</text>
</comment>
<evidence type="ECO:0000256" key="2">
    <source>
        <dbReference type="ARBA" id="ARBA00004430"/>
    </source>
</evidence>
<organism evidence="26 27">
    <name type="scientific">Nyctereutes procyonoides</name>
    <name type="common">Raccoon dog</name>
    <name type="synonym">Canis procyonoides</name>
    <dbReference type="NCBI Taxonomy" id="34880"/>
    <lineage>
        <taxon>Eukaryota</taxon>
        <taxon>Metazoa</taxon>
        <taxon>Chordata</taxon>
        <taxon>Craniata</taxon>
        <taxon>Vertebrata</taxon>
        <taxon>Euteleostomi</taxon>
        <taxon>Mammalia</taxon>
        <taxon>Eutheria</taxon>
        <taxon>Laurasiatheria</taxon>
        <taxon>Carnivora</taxon>
        <taxon>Caniformia</taxon>
        <taxon>Canidae</taxon>
        <taxon>Nyctereutes</taxon>
    </lineage>
</organism>
<keyword evidence="15" id="KW-0844">Vision</keyword>
<dbReference type="SMART" id="SM00282">
    <property type="entry name" value="LamG"/>
    <property type="match status" value="4"/>
</dbReference>
<evidence type="ECO:0000259" key="24">
    <source>
        <dbReference type="PROSITE" id="PS50025"/>
    </source>
</evidence>
<keyword evidence="7 22" id="KW-0245">EGF-like domain</keyword>
<feature type="domain" description="EGF-like" evidence="25">
    <location>
        <begin position="2174"/>
        <end position="2211"/>
    </location>
</feature>
<dbReference type="FunFam" id="2.10.25.10:FF:000508">
    <property type="entry name" value="Eyes shut homolog"/>
    <property type="match status" value="1"/>
</dbReference>
<dbReference type="PANTHER" id="PTHR45836:SF13">
    <property type="entry name" value="PROTEIN CRUMBS"/>
    <property type="match status" value="1"/>
</dbReference>
<evidence type="ECO:0000256" key="3">
    <source>
        <dbReference type="ARBA" id="ARBA00004504"/>
    </source>
</evidence>
<evidence type="ECO:0000256" key="10">
    <source>
        <dbReference type="ARBA" id="ARBA00022737"/>
    </source>
</evidence>
<comment type="caution">
    <text evidence="22">Lacks conserved residue(s) required for the propagation of feature annotation.</text>
</comment>
<feature type="domain" description="EGF-like" evidence="25">
    <location>
        <begin position="1014"/>
        <end position="1050"/>
    </location>
</feature>
<evidence type="ECO:0000259" key="25">
    <source>
        <dbReference type="PROSITE" id="PS50026"/>
    </source>
</evidence>
<name>A0A811YMU5_NYCPR</name>
<feature type="disulfide bond" evidence="23">
    <location>
        <begin position="2650"/>
        <end position="2677"/>
    </location>
</feature>
<feature type="disulfide bond" evidence="22">
    <location>
        <begin position="2439"/>
        <end position="2448"/>
    </location>
</feature>
<dbReference type="FunFam" id="2.60.120.200:FF:000190">
    <property type="entry name" value="Protein eyes shut homolog"/>
    <property type="match status" value="1"/>
</dbReference>
<keyword evidence="14" id="KW-0966">Cell projection</keyword>
<evidence type="ECO:0000313" key="26">
    <source>
        <dbReference type="EMBL" id="CAD7677998.1"/>
    </source>
</evidence>
<reference evidence="26" key="1">
    <citation type="submission" date="2020-12" db="EMBL/GenBank/DDBJ databases">
        <authorList>
            <consortium name="Molecular Ecology Group"/>
        </authorList>
    </citation>
    <scope>NUCLEOTIDE SEQUENCE</scope>
    <source>
        <strain evidence="26">TBG_1078</strain>
    </source>
</reference>
<keyword evidence="13" id="KW-0325">Glycoprotein</keyword>
<dbReference type="FunFam" id="2.60.120.200:FF:000183">
    <property type="entry name" value="Protein eyes shut homolog"/>
    <property type="match status" value="1"/>
</dbReference>
<feature type="domain" description="EGF-like" evidence="25">
    <location>
        <begin position="784"/>
        <end position="823"/>
    </location>
</feature>
<dbReference type="SUPFAM" id="SSF57196">
    <property type="entry name" value="EGF/Laminin"/>
    <property type="match status" value="11"/>
</dbReference>
<keyword evidence="8" id="KW-0716">Sensory transduction</keyword>